<accession>A0A5J5C2E0</accession>
<keyword evidence="3" id="KW-1185">Reference proteome</keyword>
<sequence>MRPPQSHAPVPNQQQPAFLPPQGQVPSIPSAQQQPIHPHAQQPGHSVHQRPVMQPIQSVPQQYVQQQPFPLQTSGTVQNQLHQQGHFVQQQLPMQSQSRPPGPPHSVQQNSHAYLQPQQNVAHGMQPHQSQNYVGRPMMPNHGAQSHSFPQSPGGFSGAAQVRPMQLGANQPSTIQNYLPRTNSQLQTSSEQLVQAGLTSNPTVFERQDGKSMDTEQNPVGGDDDNPSQVGTLAKDADSESHATENGSGEPAIKPMGKKECTESGLPSPGGKSIEIVVGEQKDAANVPKVDHSSVDDTSLQQTKSLDEQSGKMPKVAMDAGRLVSTGTDKGSQAVPPDSAPIPDSFAQNVALQGNAQTPLTGRDPLQHGYQERNLSQSQLTPQGPGVDEFRGFPPHGQVPGKGFGHPAPIPLTDQGRHHQPPMQYGPSTQQHRPAAPSMLQSVPPPGPPHHAQVPGQPPTLLRPQGPGNLPQAGQPLNPPEHFQPPAKQPYGSFHPELSLGGIPGPGSSSSFGRGPSHFGPPQRSFELQSSAPQGHYNQGHVPPPHAGLPRISQGEPPVGGVPQGPLPPGSSVLHGGIMGRAPPHGPEGQFGQQRPINPMETEIFPNQRSRHFDGRQHDSHLPGTLERGPFGQPPGIESNAMRMNGAPGLDSTSTLGFRDERFRPLTEEHLNPFPLDPAQRHDQDATSRPLDKPPLGLSYDAGMKLDPVAGGAPSRFLPPYHGILHPNDTGERAHLVGPDDIGRADISRTRTDFPGPIAGFGRHHMDHRSPGRENPGVPTRGFGGLSGGPRNQSGLDDIDGRESRPFSEGSRSVNLPSDPVGNSFFESRFPVLPSHLRRGELDGPGNFRGGDLIGQDSLPSHFRRGELLGPRNLPGHLRMGEPTGFGAFPGHGRMGELAGPGNFPHHLPLGESFGSKSSHPQLGEPGFRSSYSLQGFPNDGGFYKGGMDSFGNSRKRKPVSMGWCRICKVDCETVEGLDLHSQTREHQNKTMDMVRSIKQQNAKKQKTSNVHASLEEAGNRVFSIFAFGDIGCCPVIGDGFFFGTEVSVAIFSIQPVFFRRSRRLKG</sequence>
<reference evidence="2 3" key="1">
    <citation type="submission" date="2019-09" db="EMBL/GenBank/DDBJ databases">
        <title>A chromosome-level genome assembly of the Chinese tupelo Nyssa sinensis.</title>
        <authorList>
            <person name="Yang X."/>
            <person name="Kang M."/>
            <person name="Yang Y."/>
            <person name="Xiong H."/>
            <person name="Wang M."/>
            <person name="Zhang Z."/>
            <person name="Wang Z."/>
            <person name="Wu H."/>
            <person name="Ma T."/>
            <person name="Liu J."/>
            <person name="Xi Z."/>
        </authorList>
    </citation>
    <scope>NUCLEOTIDE SEQUENCE [LARGE SCALE GENOMIC DNA]</scope>
    <source>
        <strain evidence="2">J267</strain>
        <tissue evidence="2">Leaf</tissue>
    </source>
</reference>
<evidence type="ECO:0008006" key="4">
    <source>
        <dbReference type="Google" id="ProtNLM"/>
    </source>
</evidence>
<name>A0A5J5C2E0_9ASTE</name>
<organism evidence="2 3">
    <name type="scientific">Nyssa sinensis</name>
    <dbReference type="NCBI Taxonomy" id="561372"/>
    <lineage>
        <taxon>Eukaryota</taxon>
        <taxon>Viridiplantae</taxon>
        <taxon>Streptophyta</taxon>
        <taxon>Embryophyta</taxon>
        <taxon>Tracheophyta</taxon>
        <taxon>Spermatophyta</taxon>
        <taxon>Magnoliopsida</taxon>
        <taxon>eudicotyledons</taxon>
        <taxon>Gunneridae</taxon>
        <taxon>Pentapetalae</taxon>
        <taxon>asterids</taxon>
        <taxon>Cornales</taxon>
        <taxon>Nyssaceae</taxon>
        <taxon>Nyssa</taxon>
    </lineage>
</organism>
<feature type="compositionally biased region" description="Polar residues" evidence="1">
    <location>
        <begin position="373"/>
        <end position="382"/>
    </location>
</feature>
<feature type="compositionally biased region" description="Polar residues" evidence="1">
    <location>
        <begin position="346"/>
        <end position="360"/>
    </location>
</feature>
<gene>
    <name evidence="2" type="ORF">F0562_001033</name>
</gene>
<protein>
    <recommendedName>
        <fullName evidence="4">U1-type domain-containing protein</fullName>
    </recommendedName>
</protein>
<feature type="region of interest" description="Disordered" evidence="1">
    <location>
        <begin position="1"/>
        <end position="69"/>
    </location>
</feature>
<dbReference type="AlphaFoldDB" id="A0A5J5C2E0"/>
<dbReference type="OrthoDB" id="9049620at2759"/>
<feature type="region of interest" description="Disordered" evidence="1">
    <location>
        <begin position="611"/>
        <end position="656"/>
    </location>
</feature>
<feature type="region of interest" description="Disordered" evidence="1">
    <location>
        <begin position="121"/>
        <end position="160"/>
    </location>
</feature>
<feature type="region of interest" description="Disordered" evidence="1">
    <location>
        <begin position="201"/>
        <end position="596"/>
    </location>
</feature>
<feature type="compositionally biased region" description="Low complexity" evidence="1">
    <location>
        <begin position="496"/>
        <end position="522"/>
    </location>
</feature>
<dbReference type="Proteomes" id="UP000325577">
    <property type="component" value="Linkage Group LG0"/>
</dbReference>
<feature type="compositionally biased region" description="Basic and acidic residues" evidence="1">
    <location>
        <begin position="611"/>
        <end position="621"/>
    </location>
</feature>
<feature type="region of interest" description="Disordered" evidence="1">
    <location>
        <begin position="91"/>
        <end position="110"/>
    </location>
</feature>
<feature type="compositionally biased region" description="Polar residues" evidence="1">
    <location>
        <begin position="526"/>
        <end position="537"/>
    </location>
</feature>
<feature type="compositionally biased region" description="Basic and acidic residues" evidence="1">
    <location>
        <begin position="679"/>
        <end position="692"/>
    </location>
</feature>
<dbReference type="PANTHER" id="PTHR37393">
    <property type="entry name" value="AT-RICH INTERACTIVE DOMAIN-CONTAINING PROTEIN 1A-LIKE"/>
    <property type="match status" value="1"/>
</dbReference>
<evidence type="ECO:0000256" key="1">
    <source>
        <dbReference type="SAM" id="MobiDB-lite"/>
    </source>
</evidence>
<evidence type="ECO:0000313" key="3">
    <source>
        <dbReference type="Proteomes" id="UP000325577"/>
    </source>
</evidence>
<feature type="compositionally biased region" description="Low complexity" evidence="1">
    <location>
        <begin position="54"/>
        <end position="69"/>
    </location>
</feature>
<feature type="compositionally biased region" description="Polar residues" evidence="1">
    <location>
        <begin position="121"/>
        <end position="133"/>
    </location>
</feature>
<dbReference type="PANTHER" id="PTHR37393:SF1">
    <property type="entry name" value="AT-RICH INTERACTIVE DOMAIN-CONTAINING PROTEIN 1A-LIKE"/>
    <property type="match status" value="1"/>
</dbReference>
<feature type="region of interest" description="Disordered" evidence="1">
    <location>
        <begin position="759"/>
        <end position="823"/>
    </location>
</feature>
<feature type="region of interest" description="Disordered" evidence="1">
    <location>
        <begin position="669"/>
        <end position="697"/>
    </location>
</feature>
<proteinExistence type="predicted"/>
<feature type="compositionally biased region" description="Low complexity" evidence="1">
    <location>
        <begin position="26"/>
        <end position="43"/>
    </location>
</feature>
<dbReference type="EMBL" id="CM018031">
    <property type="protein sequence ID" value="KAA8549349.1"/>
    <property type="molecule type" value="Genomic_DNA"/>
</dbReference>
<evidence type="ECO:0000313" key="2">
    <source>
        <dbReference type="EMBL" id="KAA8549349.1"/>
    </source>
</evidence>